<dbReference type="EMBL" id="QLNT01000038">
    <property type="protein sequence ID" value="KAF3055330.1"/>
    <property type="molecule type" value="Genomic_DNA"/>
</dbReference>
<evidence type="ECO:0000256" key="3">
    <source>
        <dbReference type="ARBA" id="ARBA00010031"/>
    </source>
</evidence>
<dbReference type="PROSITE" id="PS52012">
    <property type="entry name" value="CFEM"/>
    <property type="match status" value="1"/>
</dbReference>
<evidence type="ECO:0000256" key="7">
    <source>
        <dbReference type="ARBA" id="ARBA00023157"/>
    </source>
</evidence>
<reference evidence="12 13" key="1">
    <citation type="submission" date="2018-06" db="EMBL/GenBank/DDBJ databases">
        <title>Genome analysis of cellulolytic fungus Trichoderma lentiforme CFAM-422.</title>
        <authorList>
            <person name="Steindorff A.S."/>
            <person name="Formighieri E.F."/>
            <person name="Midorikawa G.E.O."/>
            <person name="Tamietti M.S."/>
            <person name="Ramos E.Z."/>
            <person name="Silva A.S."/>
            <person name="Bon E.P.S."/>
            <person name="Mendes T.D."/>
            <person name="Damaso M.C.T."/>
            <person name="Favaro L.C.L."/>
        </authorList>
    </citation>
    <scope>NUCLEOTIDE SEQUENCE [LARGE SCALE GENOMIC DNA]</scope>
    <source>
        <strain evidence="12 13">CFAM-422</strain>
    </source>
</reference>
<comment type="caution">
    <text evidence="12">The sequence shown here is derived from an EMBL/GenBank/DDBJ whole genome shotgun (WGS) entry which is preliminary data.</text>
</comment>
<gene>
    <name evidence="12" type="ORF">CFAM422_013191</name>
</gene>
<evidence type="ECO:0000256" key="9">
    <source>
        <dbReference type="PROSITE-ProRule" id="PRU01356"/>
    </source>
</evidence>
<dbReference type="InterPro" id="IPR008427">
    <property type="entry name" value="Extracellular_membr_CFEM_dom"/>
</dbReference>
<dbReference type="GO" id="GO:0098552">
    <property type="term" value="C:side of membrane"/>
    <property type="evidence" value="ECO:0007669"/>
    <property type="project" value="UniProtKB-KW"/>
</dbReference>
<keyword evidence="6 10" id="KW-0732">Signal</keyword>
<protein>
    <recommendedName>
        <fullName evidence="11">CFEM domain-containing protein</fullName>
    </recommendedName>
</protein>
<keyword evidence="7 9" id="KW-1015">Disulfide bond</keyword>
<keyword evidence="9" id="KW-0349">Heme</keyword>
<dbReference type="GO" id="GO:0046872">
    <property type="term" value="F:metal ion binding"/>
    <property type="evidence" value="ECO:0007669"/>
    <property type="project" value="UniProtKB-UniRule"/>
</dbReference>
<evidence type="ECO:0000313" key="13">
    <source>
        <dbReference type="Proteomes" id="UP000801864"/>
    </source>
</evidence>
<feature type="signal peptide" evidence="10">
    <location>
        <begin position="1"/>
        <end position="16"/>
    </location>
</feature>
<feature type="domain" description="CFEM" evidence="11">
    <location>
        <begin position="1"/>
        <end position="89"/>
    </location>
</feature>
<sequence length="89" mass="9257">MKFSITFITLISTVFGQLGNIPSCAVNCIEQSVVKVTGCGSTDVDCACPHFDDIENDAIPCVISSQGCGPNANHDQIVAAAQDLCAGHE</sequence>
<dbReference type="SMART" id="SM00747">
    <property type="entry name" value="CFEM"/>
    <property type="match status" value="1"/>
</dbReference>
<name>A0A9P5C7J7_9HYPO</name>
<evidence type="ECO:0000256" key="6">
    <source>
        <dbReference type="ARBA" id="ARBA00022729"/>
    </source>
</evidence>
<keyword evidence="13" id="KW-1185">Reference proteome</keyword>
<keyword evidence="8" id="KW-0449">Lipoprotein</keyword>
<evidence type="ECO:0000256" key="1">
    <source>
        <dbReference type="ARBA" id="ARBA00004589"/>
    </source>
</evidence>
<dbReference type="Pfam" id="PF05730">
    <property type="entry name" value="CFEM"/>
    <property type="match status" value="1"/>
</dbReference>
<evidence type="ECO:0000256" key="10">
    <source>
        <dbReference type="SAM" id="SignalP"/>
    </source>
</evidence>
<feature type="binding site" description="axial binding residue" evidence="9">
    <location>
        <position position="43"/>
    </location>
    <ligand>
        <name>heme</name>
        <dbReference type="ChEBI" id="CHEBI:30413"/>
    </ligand>
    <ligandPart>
        <name>Fe</name>
        <dbReference type="ChEBI" id="CHEBI:18248"/>
    </ligandPart>
</feature>
<feature type="disulfide bond" evidence="9">
    <location>
        <begin position="39"/>
        <end position="46"/>
    </location>
</feature>
<comment type="caution">
    <text evidence="9">Lacks conserved residue(s) required for the propagation of feature annotation.</text>
</comment>
<feature type="chain" id="PRO_5040322107" description="CFEM domain-containing protein" evidence="10">
    <location>
        <begin position="17"/>
        <end position="89"/>
    </location>
</feature>
<evidence type="ECO:0000256" key="4">
    <source>
        <dbReference type="ARBA" id="ARBA00022525"/>
    </source>
</evidence>
<keyword evidence="5" id="KW-0325">Glycoprotein</keyword>
<accession>A0A9P5C7J7</accession>
<evidence type="ECO:0000256" key="5">
    <source>
        <dbReference type="ARBA" id="ARBA00022622"/>
    </source>
</evidence>
<proteinExistence type="inferred from homology"/>
<dbReference type="Proteomes" id="UP000801864">
    <property type="component" value="Unassembled WGS sequence"/>
</dbReference>
<keyword evidence="9" id="KW-0408">Iron</keyword>
<comment type="similarity">
    <text evidence="3">Belongs to the RBT5 family.</text>
</comment>
<evidence type="ECO:0000256" key="8">
    <source>
        <dbReference type="ARBA" id="ARBA00023288"/>
    </source>
</evidence>
<dbReference type="GO" id="GO:0005576">
    <property type="term" value="C:extracellular region"/>
    <property type="evidence" value="ECO:0007669"/>
    <property type="project" value="UniProtKB-SubCell"/>
</dbReference>
<dbReference type="AlphaFoldDB" id="A0A9P5C7J7"/>
<keyword evidence="9" id="KW-0479">Metal-binding</keyword>
<evidence type="ECO:0000313" key="12">
    <source>
        <dbReference type="EMBL" id="KAF3055330.1"/>
    </source>
</evidence>
<evidence type="ECO:0000256" key="2">
    <source>
        <dbReference type="ARBA" id="ARBA00004613"/>
    </source>
</evidence>
<keyword evidence="4" id="KW-0964">Secreted</keyword>
<keyword evidence="5" id="KW-0472">Membrane</keyword>
<evidence type="ECO:0000259" key="11">
    <source>
        <dbReference type="PROSITE" id="PS52012"/>
    </source>
</evidence>
<keyword evidence="5" id="KW-0336">GPI-anchor</keyword>
<comment type="subcellular location">
    <subcellularLocation>
        <location evidence="1">Membrane</location>
        <topology evidence="1">Lipid-anchor</topology>
        <topology evidence="1">GPI-anchor</topology>
    </subcellularLocation>
    <subcellularLocation>
        <location evidence="2">Secreted</location>
    </subcellularLocation>
</comment>
<organism evidence="12 13">
    <name type="scientific">Trichoderma lentiforme</name>
    <dbReference type="NCBI Taxonomy" id="1567552"/>
    <lineage>
        <taxon>Eukaryota</taxon>
        <taxon>Fungi</taxon>
        <taxon>Dikarya</taxon>
        <taxon>Ascomycota</taxon>
        <taxon>Pezizomycotina</taxon>
        <taxon>Sordariomycetes</taxon>
        <taxon>Hypocreomycetidae</taxon>
        <taxon>Hypocreales</taxon>
        <taxon>Hypocreaceae</taxon>
        <taxon>Trichoderma</taxon>
    </lineage>
</organism>